<evidence type="ECO:0000313" key="2">
    <source>
        <dbReference type="Proteomes" id="UP001501788"/>
    </source>
</evidence>
<sequence>MLARLRVTPACGMGPSSTTVTLEQRGPRFAAVVVERSPWVPRPARRRVAVDAQEVERHLAQLRRCRVPAWPESPPVCDGAYVELTVHGAGSTLTLGWWTLAPEGAEGFARFARWLVGFSSS</sequence>
<comment type="caution">
    <text evidence="1">The sequence shown here is derived from an EMBL/GenBank/DDBJ whole genome shotgun (WGS) entry which is preliminary data.</text>
</comment>
<accession>A0ABP8LEH7</accession>
<evidence type="ECO:0000313" key="1">
    <source>
        <dbReference type="EMBL" id="GAA4427678.1"/>
    </source>
</evidence>
<reference evidence="2" key="1">
    <citation type="journal article" date="2019" name="Int. J. Syst. Evol. Microbiol.">
        <title>The Global Catalogue of Microorganisms (GCM) 10K type strain sequencing project: providing services to taxonomists for standard genome sequencing and annotation.</title>
        <authorList>
            <consortium name="The Broad Institute Genomics Platform"/>
            <consortium name="The Broad Institute Genome Sequencing Center for Infectious Disease"/>
            <person name="Wu L."/>
            <person name="Ma J."/>
        </authorList>
    </citation>
    <scope>NUCLEOTIDE SEQUENCE [LARGE SCALE GENOMIC DNA]</scope>
    <source>
        <strain evidence="2">JCM 31890</strain>
    </source>
</reference>
<keyword evidence="2" id="KW-1185">Reference proteome</keyword>
<name>A0ABP8LEH7_9BURK</name>
<proteinExistence type="predicted"/>
<dbReference type="EMBL" id="BAABEX010000029">
    <property type="protein sequence ID" value="GAA4427678.1"/>
    <property type="molecule type" value="Genomic_DNA"/>
</dbReference>
<gene>
    <name evidence="1" type="ORF">GCM10023090_25320</name>
</gene>
<organism evidence="1 2">
    <name type="scientific">Acidovorax lacteus</name>
    <dbReference type="NCBI Taxonomy" id="1924988"/>
    <lineage>
        <taxon>Bacteria</taxon>
        <taxon>Pseudomonadati</taxon>
        <taxon>Pseudomonadota</taxon>
        <taxon>Betaproteobacteria</taxon>
        <taxon>Burkholderiales</taxon>
        <taxon>Comamonadaceae</taxon>
        <taxon>Acidovorax</taxon>
    </lineage>
</organism>
<protein>
    <submittedName>
        <fullName evidence="1">Uncharacterized protein</fullName>
    </submittedName>
</protein>
<dbReference type="Proteomes" id="UP001501788">
    <property type="component" value="Unassembled WGS sequence"/>
</dbReference>